<dbReference type="AlphaFoldDB" id="A0A7J0EFR8"/>
<keyword evidence="3" id="KW-1185">Reference proteome</keyword>
<accession>A0A7J0EFR8</accession>
<feature type="compositionally biased region" description="Basic and acidic residues" evidence="1">
    <location>
        <begin position="93"/>
        <end position="103"/>
    </location>
</feature>
<protein>
    <submittedName>
        <fullName evidence="2">Uncharacterized protein</fullName>
    </submittedName>
</protein>
<feature type="region of interest" description="Disordered" evidence="1">
    <location>
        <begin position="93"/>
        <end position="126"/>
    </location>
</feature>
<dbReference type="OrthoDB" id="1686658at2759"/>
<comment type="caution">
    <text evidence="2">The sequence shown here is derived from an EMBL/GenBank/DDBJ whole genome shotgun (WGS) entry which is preliminary data.</text>
</comment>
<feature type="compositionally biased region" description="Basic and acidic residues" evidence="1">
    <location>
        <begin position="1"/>
        <end position="11"/>
    </location>
</feature>
<evidence type="ECO:0000313" key="2">
    <source>
        <dbReference type="EMBL" id="GFY85305.1"/>
    </source>
</evidence>
<organism evidence="2 3">
    <name type="scientific">Actinidia rufa</name>
    <dbReference type="NCBI Taxonomy" id="165716"/>
    <lineage>
        <taxon>Eukaryota</taxon>
        <taxon>Viridiplantae</taxon>
        <taxon>Streptophyta</taxon>
        <taxon>Embryophyta</taxon>
        <taxon>Tracheophyta</taxon>
        <taxon>Spermatophyta</taxon>
        <taxon>Magnoliopsida</taxon>
        <taxon>eudicotyledons</taxon>
        <taxon>Gunneridae</taxon>
        <taxon>Pentapetalae</taxon>
        <taxon>asterids</taxon>
        <taxon>Ericales</taxon>
        <taxon>Actinidiaceae</taxon>
        <taxon>Actinidia</taxon>
    </lineage>
</organism>
<reference evidence="2 3" key="1">
    <citation type="submission" date="2019-07" db="EMBL/GenBank/DDBJ databases">
        <title>De Novo Assembly of kiwifruit Actinidia rufa.</title>
        <authorList>
            <person name="Sugita-Konishi S."/>
            <person name="Sato K."/>
            <person name="Mori E."/>
            <person name="Abe Y."/>
            <person name="Kisaki G."/>
            <person name="Hamano K."/>
            <person name="Suezawa K."/>
            <person name="Otani M."/>
            <person name="Fukuda T."/>
            <person name="Manabe T."/>
            <person name="Gomi K."/>
            <person name="Tabuchi M."/>
            <person name="Akimitsu K."/>
            <person name="Kataoka I."/>
        </authorList>
    </citation>
    <scope>NUCLEOTIDE SEQUENCE [LARGE SCALE GENOMIC DNA]</scope>
    <source>
        <strain evidence="3">cv. Fuchu</strain>
    </source>
</reference>
<feature type="compositionally biased region" description="Basic and acidic residues" evidence="1">
    <location>
        <begin position="24"/>
        <end position="35"/>
    </location>
</feature>
<dbReference type="EMBL" id="BJWL01000004">
    <property type="protein sequence ID" value="GFY85305.1"/>
    <property type="molecule type" value="Genomic_DNA"/>
</dbReference>
<feature type="compositionally biased region" description="Acidic residues" evidence="1">
    <location>
        <begin position="108"/>
        <end position="119"/>
    </location>
</feature>
<evidence type="ECO:0000256" key="1">
    <source>
        <dbReference type="SAM" id="MobiDB-lite"/>
    </source>
</evidence>
<name>A0A7J0EFR8_9ERIC</name>
<dbReference type="Proteomes" id="UP000585474">
    <property type="component" value="Unassembled WGS sequence"/>
</dbReference>
<gene>
    <name evidence="2" type="ORF">Acr_04g0000430</name>
</gene>
<sequence>MFAHLEDDVRQVEQNAGLASRGEGQLKRWKDGPIDHENRARQGINVVFKEPVYKLLARIRDKPYFKKSEPLGGDPKRWALERVCGSRKDWAEEAKEVEAKPNPRFDQSNEETDDILEEDLPPRIIH</sequence>
<feature type="region of interest" description="Disordered" evidence="1">
    <location>
        <begin position="1"/>
        <end position="35"/>
    </location>
</feature>
<evidence type="ECO:0000313" key="3">
    <source>
        <dbReference type="Proteomes" id="UP000585474"/>
    </source>
</evidence>
<proteinExistence type="predicted"/>